<feature type="region of interest" description="Disordered" evidence="1">
    <location>
        <begin position="36"/>
        <end position="103"/>
    </location>
</feature>
<evidence type="ECO:0000313" key="3">
    <source>
        <dbReference type="EMBL" id="KAF7505823.1"/>
    </source>
</evidence>
<feature type="region of interest" description="Disordered" evidence="1">
    <location>
        <begin position="127"/>
        <end position="485"/>
    </location>
</feature>
<dbReference type="Proteomes" id="UP000606974">
    <property type="component" value="Unassembled WGS sequence"/>
</dbReference>
<feature type="compositionally biased region" description="Basic and acidic residues" evidence="1">
    <location>
        <begin position="242"/>
        <end position="251"/>
    </location>
</feature>
<feature type="chain" id="PRO_5034915827" description="Inner centromere protein ARK-binding domain-containing protein" evidence="2">
    <location>
        <begin position="24"/>
        <end position="485"/>
    </location>
</feature>
<feature type="compositionally biased region" description="Low complexity" evidence="1">
    <location>
        <begin position="315"/>
        <end position="330"/>
    </location>
</feature>
<name>A0A8H7ABK7_9EURO</name>
<feature type="compositionally biased region" description="Low complexity" evidence="1">
    <location>
        <begin position="188"/>
        <end position="204"/>
    </location>
</feature>
<evidence type="ECO:0000313" key="4">
    <source>
        <dbReference type="Proteomes" id="UP000606974"/>
    </source>
</evidence>
<organism evidence="3 4">
    <name type="scientific">Endocarpon pusillum</name>
    <dbReference type="NCBI Taxonomy" id="364733"/>
    <lineage>
        <taxon>Eukaryota</taxon>
        <taxon>Fungi</taxon>
        <taxon>Dikarya</taxon>
        <taxon>Ascomycota</taxon>
        <taxon>Pezizomycotina</taxon>
        <taxon>Eurotiomycetes</taxon>
        <taxon>Chaetothyriomycetidae</taxon>
        <taxon>Verrucariales</taxon>
        <taxon>Verrucariaceae</taxon>
        <taxon>Endocarpon</taxon>
    </lineage>
</organism>
<feature type="compositionally biased region" description="Basic and acidic residues" evidence="1">
    <location>
        <begin position="262"/>
        <end position="281"/>
    </location>
</feature>
<evidence type="ECO:0008006" key="5">
    <source>
        <dbReference type="Google" id="ProtNLM"/>
    </source>
</evidence>
<reference evidence="3" key="1">
    <citation type="submission" date="2020-02" db="EMBL/GenBank/DDBJ databases">
        <authorList>
            <person name="Palmer J.M."/>
        </authorList>
    </citation>
    <scope>NUCLEOTIDE SEQUENCE</scope>
    <source>
        <strain evidence="3">EPUS1.4</strain>
        <tissue evidence="3">Thallus</tissue>
    </source>
</reference>
<evidence type="ECO:0000256" key="1">
    <source>
        <dbReference type="SAM" id="MobiDB-lite"/>
    </source>
</evidence>
<feature type="compositionally biased region" description="Polar residues" evidence="1">
    <location>
        <begin position="62"/>
        <end position="81"/>
    </location>
</feature>
<feature type="compositionally biased region" description="Polar residues" evidence="1">
    <location>
        <begin position="156"/>
        <end position="169"/>
    </location>
</feature>
<feature type="compositionally biased region" description="Low complexity" evidence="1">
    <location>
        <begin position="455"/>
        <end position="469"/>
    </location>
</feature>
<sequence>MNAYMSWAIFLAVLGFLSWHYAGRPNLFDKISSQKLSPESSHQASGASTRKSKAKGKRGGTDSLTNETNAPHQLHSAGSNVSKKRKIATPQQSGLEVAFSSSTGGVPQQTVLMAQKDEDTRKNTEFARGMVSARVGTQTAGSDKPGMSKRERGAQNKGSLRTSNDTESPSLSTGASSTTGADADDDLSPVASPPLLATSAAATSNSGDVSDMLGRASAGPSVLRLTEPANPVPKAKAKQSRRTFEPAETKKQRQQRIKREAHRAQVEKAERERQRLLEKQIRGARMAEGTSAQTRTSAFKSPAQNVWLSGPAEPPAESTAAPSASSLSLLDTFEPQPGPATSVTHGMDTAPLDSVTDRKISTDNGRTSTGAAEEAVDARIAEGPAGSEKNGSDWAKGLPVEEDQMRLIQESEDSWTTVSKREKKKASKPPIGKENDTSEASGAESRHANGVDLKATASSTPTFPSSSNSYYQLGDSGFQDSDWVA</sequence>
<feature type="compositionally biased region" description="Polar residues" evidence="1">
    <location>
        <begin position="36"/>
        <end position="49"/>
    </location>
</feature>
<keyword evidence="2" id="KW-0732">Signal</keyword>
<dbReference type="EMBL" id="JAACFV010000100">
    <property type="protein sequence ID" value="KAF7505823.1"/>
    <property type="molecule type" value="Genomic_DNA"/>
</dbReference>
<feature type="compositionally biased region" description="Low complexity" evidence="1">
    <location>
        <begin position="170"/>
        <end position="181"/>
    </location>
</feature>
<evidence type="ECO:0000256" key="2">
    <source>
        <dbReference type="SAM" id="SignalP"/>
    </source>
</evidence>
<proteinExistence type="predicted"/>
<feature type="compositionally biased region" description="Basic residues" evidence="1">
    <location>
        <begin position="252"/>
        <end position="261"/>
    </location>
</feature>
<feature type="signal peptide" evidence="2">
    <location>
        <begin position="1"/>
        <end position="23"/>
    </location>
</feature>
<feature type="compositionally biased region" description="Polar residues" evidence="1">
    <location>
        <begin position="290"/>
        <end position="307"/>
    </location>
</feature>
<accession>A0A8H7ABK7</accession>
<gene>
    <name evidence="3" type="ORF">GJ744_000398</name>
</gene>
<keyword evidence="4" id="KW-1185">Reference proteome</keyword>
<dbReference type="OrthoDB" id="4207724at2759"/>
<comment type="caution">
    <text evidence="3">The sequence shown here is derived from an EMBL/GenBank/DDBJ whole genome shotgun (WGS) entry which is preliminary data.</text>
</comment>
<protein>
    <recommendedName>
        <fullName evidence="5">Inner centromere protein ARK-binding domain-containing protein</fullName>
    </recommendedName>
</protein>
<feature type="compositionally biased region" description="Polar residues" evidence="1">
    <location>
        <begin position="89"/>
        <end position="103"/>
    </location>
</feature>
<dbReference type="AlphaFoldDB" id="A0A8H7ABK7"/>